<accession>A0AAV4HIG4</accession>
<evidence type="ECO:0000313" key="1">
    <source>
        <dbReference type="EMBL" id="GFR96485.1"/>
    </source>
</evidence>
<comment type="caution">
    <text evidence="1">The sequence shown here is derived from an EMBL/GenBank/DDBJ whole genome shotgun (WGS) entry which is preliminary data.</text>
</comment>
<dbReference type="Proteomes" id="UP000762676">
    <property type="component" value="Unassembled WGS sequence"/>
</dbReference>
<reference evidence="1 2" key="1">
    <citation type="journal article" date="2021" name="Elife">
        <title>Chloroplast acquisition without the gene transfer in kleptoplastic sea slugs, Plakobranchus ocellatus.</title>
        <authorList>
            <person name="Maeda T."/>
            <person name="Takahashi S."/>
            <person name="Yoshida T."/>
            <person name="Shimamura S."/>
            <person name="Takaki Y."/>
            <person name="Nagai Y."/>
            <person name="Toyoda A."/>
            <person name="Suzuki Y."/>
            <person name="Arimoto A."/>
            <person name="Ishii H."/>
            <person name="Satoh N."/>
            <person name="Nishiyama T."/>
            <person name="Hasebe M."/>
            <person name="Maruyama T."/>
            <person name="Minagawa J."/>
            <person name="Obokata J."/>
            <person name="Shigenobu S."/>
        </authorList>
    </citation>
    <scope>NUCLEOTIDE SEQUENCE [LARGE SCALE GENOMIC DNA]</scope>
</reference>
<dbReference type="EMBL" id="BMAT01005581">
    <property type="protein sequence ID" value="GFR96485.1"/>
    <property type="molecule type" value="Genomic_DNA"/>
</dbReference>
<proteinExistence type="predicted"/>
<name>A0AAV4HIG4_9GAST</name>
<sequence>MVMMLLVLQHESVASWRNLPIIGSRREGLASSVHGRPNASDYWSQEQMSVQTPADCTVLATDSMRFRSADEGYEAAAVVL</sequence>
<gene>
    <name evidence="1" type="ORF">ElyMa_002722400</name>
</gene>
<dbReference type="AlphaFoldDB" id="A0AAV4HIG4"/>
<evidence type="ECO:0000313" key="2">
    <source>
        <dbReference type="Proteomes" id="UP000762676"/>
    </source>
</evidence>
<protein>
    <submittedName>
        <fullName evidence="1">Uncharacterized protein</fullName>
    </submittedName>
</protein>
<organism evidence="1 2">
    <name type="scientific">Elysia marginata</name>
    <dbReference type="NCBI Taxonomy" id="1093978"/>
    <lineage>
        <taxon>Eukaryota</taxon>
        <taxon>Metazoa</taxon>
        <taxon>Spiralia</taxon>
        <taxon>Lophotrochozoa</taxon>
        <taxon>Mollusca</taxon>
        <taxon>Gastropoda</taxon>
        <taxon>Heterobranchia</taxon>
        <taxon>Euthyneura</taxon>
        <taxon>Panpulmonata</taxon>
        <taxon>Sacoglossa</taxon>
        <taxon>Placobranchoidea</taxon>
        <taxon>Plakobranchidae</taxon>
        <taxon>Elysia</taxon>
    </lineage>
</organism>
<keyword evidence="2" id="KW-1185">Reference proteome</keyword>